<evidence type="ECO:0000313" key="1">
    <source>
        <dbReference type="EMBL" id="GAA4705788.1"/>
    </source>
</evidence>
<evidence type="ECO:0000313" key="2">
    <source>
        <dbReference type="Proteomes" id="UP001501446"/>
    </source>
</evidence>
<dbReference type="RefSeq" id="WP_345311795.1">
    <property type="nucleotide sequence ID" value="NZ_BAABLN010000035.1"/>
</dbReference>
<organism evidence="1 2">
    <name type="scientific">Kocuria gwangalliensis</name>
    <dbReference type="NCBI Taxonomy" id="501592"/>
    <lineage>
        <taxon>Bacteria</taxon>
        <taxon>Bacillati</taxon>
        <taxon>Actinomycetota</taxon>
        <taxon>Actinomycetes</taxon>
        <taxon>Micrococcales</taxon>
        <taxon>Micrococcaceae</taxon>
        <taxon>Kocuria</taxon>
    </lineage>
</organism>
<protein>
    <submittedName>
        <fullName evidence="1">Uncharacterized protein</fullName>
    </submittedName>
</protein>
<dbReference type="EMBL" id="BAABLN010000035">
    <property type="protein sequence ID" value="GAA4705788.1"/>
    <property type="molecule type" value="Genomic_DNA"/>
</dbReference>
<reference evidence="2" key="1">
    <citation type="journal article" date="2019" name="Int. J. Syst. Evol. Microbiol.">
        <title>The Global Catalogue of Microorganisms (GCM) 10K type strain sequencing project: providing services to taxonomists for standard genome sequencing and annotation.</title>
        <authorList>
            <consortium name="The Broad Institute Genomics Platform"/>
            <consortium name="The Broad Institute Genome Sequencing Center for Infectious Disease"/>
            <person name="Wu L."/>
            <person name="Ma J."/>
        </authorList>
    </citation>
    <scope>NUCLEOTIDE SEQUENCE [LARGE SCALE GENOMIC DNA]</scope>
    <source>
        <strain evidence="2">JCM 18958</strain>
    </source>
</reference>
<proteinExistence type="predicted"/>
<comment type="caution">
    <text evidence="1">The sequence shown here is derived from an EMBL/GenBank/DDBJ whole genome shotgun (WGS) entry which is preliminary data.</text>
</comment>
<dbReference type="Proteomes" id="UP001501446">
    <property type="component" value="Unassembled WGS sequence"/>
</dbReference>
<keyword evidence="2" id="KW-1185">Reference proteome</keyword>
<sequence length="76" mass="8117">MATDVVHHLYPNGPAQDLIPYCGVTPGPDPDLGDWHTGHGRDELLVCLDEGLCCCATCLSPEALGGWTPLITDDEQ</sequence>
<gene>
    <name evidence="1" type="ORF">GCM10025781_26390</name>
</gene>
<accession>A0ABP8XEE4</accession>
<name>A0ABP8XEE4_9MICC</name>